<dbReference type="InParanoid" id="A0A1J7I4T5"/>
<keyword evidence="4 5" id="KW-0408">Iron</keyword>
<dbReference type="OrthoDB" id="1470350at2759"/>
<evidence type="ECO:0000256" key="6">
    <source>
        <dbReference type="RuleBase" id="RU000461"/>
    </source>
</evidence>
<dbReference type="EMBL" id="KV875112">
    <property type="protein sequence ID" value="OIW22639.1"/>
    <property type="molecule type" value="Genomic_DNA"/>
</dbReference>
<dbReference type="GO" id="GO:0005506">
    <property type="term" value="F:iron ion binding"/>
    <property type="evidence" value="ECO:0007669"/>
    <property type="project" value="InterPro"/>
</dbReference>
<evidence type="ECO:0000256" key="7">
    <source>
        <dbReference type="SAM" id="Phobius"/>
    </source>
</evidence>
<name>A0A1J7I4T5_9PEZI</name>
<dbReference type="STRING" id="1408157.A0A1J7I4T5"/>
<evidence type="ECO:0000256" key="4">
    <source>
        <dbReference type="ARBA" id="ARBA00023004"/>
    </source>
</evidence>
<reference evidence="8 9" key="1">
    <citation type="submission" date="2016-10" db="EMBL/GenBank/DDBJ databases">
        <title>Draft genome sequence of Coniochaeta ligniaria NRRL30616, a lignocellulolytic fungus for bioabatement of inhibitors in plant biomass hydrolysates.</title>
        <authorList>
            <consortium name="DOE Joint Genome Institute"/>
            <person name="Jimenez D.J."/>
            <person name="Hector R.E."/>
            <person name="Riley R."/>
            <person name="Sun H."/>
            <person name="Grigoriev I.V."/>
            <person name="Van Elsas J.D."/>
            <person name="Nichols N.N."/>
        </authorList>
    </citation>
    <scope>NUCLEOTIDE SEQUENCE [LARGE SCALE GENOMIC DNA]</scope>
    <source>
        <strain evidence="8 9">NRRL 30616</strain>
    </source>
</reference>
<keyword evidence="6 8" id="KW-0503">Monooxygenase</keyword>
<proteinExistence type="inferred from homology"/>
<dbReference type="GO" id="GO:0004497">
    <property type="term" value="F:monooxygenase activity"/>
    <property type="evidence" value="ECO:0007669"/>
    <property type="project" value="UniProtKB-KW"/>
</dbReference>
<dbReference type="PANTHER" id="PTHR24305:SF161">
    <property type="entry name" value="P450, PUTATIVE (EUROFUNG)-RELATED"/>
    <property type="match status" value="1"/>
</dbReference>
<dbReference type="Gene3D" id="1.10.630.10">
    <property type="entry name" value="Cytochrome P450"/>
    <property type="match status" value="1"/>
</dbReference>
<comment type="similarity">
    <text evidence="6">Belongs to the cytochrome P450 family.</text>
</comment>
<dbReference type="InterPro" id="IPR002401">
    <property type="entry name" value="Cyt_P450_E_grp-I"/>
</dbReference>
<dbReference type="InterPro" id="IPR017972">
    <property type="entry name" value="Cyt_P450_CS"/>
</dbReference>
<gene>
    <name evidence="8" type="ORF">CONLIGDRAFT_658199</name>
</gene>
<feature type="binding site" description="axial binding residue" evidence="5">
    <location>
        <position position="396"/>
    </location>
    <ligand>
        <name>heme</name>
        <dbReference type="ChEBI" id="CHEBI:30413"/>
    </ligand>
    <ligandPart>
        <name>Fe</name>
        <dbReference type="ChEBI" id="CHEBI:18248"/>
    </ligandPart>
</feature>
<dbReference type="InterPro" id="IPR001128">
    <property type="entry name" value="Cyt_P450"/>
</dbReference>
<feature type="transmembrane region" description="Helical" evidence="7">
    <location>
        <begin position="22"/>
        <end position="45"/>
    </location>
</feature>
<evidence type="ECO:0000256" key="3">
    <source>
        <dbReference type="ARBA" id="ARBA00022723"/>
    </source>
</evidence>
<dbReference type="PRINTS" id="PR00463">
    <property type="entry name" value="EP450I"/>
</dbReference>
<sequence>MSHLWQLGPSTFVDFPTGVNQIVLYCGSGALSAFLVFAIYQWYFYPLSQFPGPKLAAISNFPYSRSYMGGRQPWDILKLHDTHGPVVRIAPNDLSFNTAKSCCFIKSNFYDGGNFADQAHSIVSERYPDKHHQMRKFLSRTFSDTSLKGQETLINTKIDRFVERIGEQGTVNFSHWFNLLTFDIIGELAFGTDFQGIETGQTHFWISDVWGSMSQASVSDTLTRFPVLGKAWLYMNPSWISKLMEAATRHQQYTIDLTTRRLQEDTGRKDFMGYLLQDRDDSSDIQLAAHASDFVITRSETTATTLAVIFYYLCTTPSAKEELEREILSEFPAYRDINATSAASLKYLHAVPKGGETVDGYYVPEETIVFTNPYAASDPKDNLDASKLFSFGLRACLGRGLAWLKLHVTVAKIIYAYEFQLVDRSLDWNREARMSLLEKKPDLNIKLTKHA</sequence>
<evidence type="ECO:0000256" key="5">
    <source>
        <dbReference type="PIRSR" id="PIRSR602401-1"/>
    </source>
</evidence>
<accession>A0A1J7I4T5</accession>
<keyword evidence="7" id="KW-0472">Membrane</keyword>
<keyword evidence="3 5" id="KW-0479">Metal-binding</keyword>
<keyword evidence="7" id="KW-1133">Transmembrane helix</keyword>
<keyword evidence="2 5" id="KW-0349">Heme</keyword>
<dbReference type="AlphaFoldDB" id="A0A1J7I4T5"/>
<dbReference type="Proteomes" id="UP000182658">
    <property type="component" value="Unassembled WGS sequence"/>
</dbReference>
<dbReference type="Pfam" id="PF00067">
    <property type="entry name" value="p450"/>
    <property type="match status" value="2"/>
</dbReference>
<evidence type="ECO:0000256" key="2">
    <source>
        <dbReference type="ARBA" id="ARBA00022617"/>
    </source>
</evidence>
<keyword evidence="6" id="KW-0560">Oxidoreductase</keyword>
<evidence type="ECO:0000256" key="1">
    <source>
        <dbReference type="ARBA" id="ARBA00001971"/>
    </source>
</evidence>
<evidence type="ECO:0000313" key="8">
    <source>
        <dbReference type="EMBL" id="OIW22639.1"/>
    </source>
</evidence>
<keyword evidence="9" id="KW-1185">Reference proteome</keyword>
<dbReference type="GO" id="GO:0020037">
    <property type="term" value="F:heme binding"/>
    <property type="evidence" value="ECO:0007669"/>
    <property type="project" value="InterPro"/>
</dbReference>
<keyword evidence="7" id="KW-0812">Transmembrane</keyword>
<evidence type="ECO:0000313" key="9">
    <source>
        <dbReference type="Proteomes" id="UP000182658"/>
    </source>
</evidence>
<dbReference type="PANTHER" id="PTHR24305">
    <property type="entry name" value="CYTOCHROME P450"/>
    <property type="match status" value="1"/>
</dbReference>
<protein>
    <submittedName>
        <fullName evidence="8">Benzoate 4-monooxygenase cytochrome P450</fullName>
    </submittedName>
</protein>
<dbReference type="InterPro" id="IPR050121">
    <property type="entry name" value="Cytochrome_P450_monoxygenase"/>
</dbReference>
<comment type="cofactor">
    <cofactor evidence="1 5">
        <name>heme</name>
        <dbReference type="ChEBI" id="CHEBI:30413"/>
    </cofactor>
</comment>
<dbReference type="SUPFAM" id="SSF48264">
    <property type="entry name" value="Cytochrome P450"/>
    <property type="match status" value="1"/>
</dbReference>
<dbReference type="PROSITE" id="PS00086">
    <property type="entry name" value="CYTOCHROME_P450"/>
    <property type="match status" value="1"/>
</dbReference>
<dbReference type="InterPro" id="IPR036396">
    <property type="entry name" value="Cyt_P450_sf"/>
</dbReference>
<organism evidence="8 9">
    <name type="scientific">Coniochaeta ligniaria NRRL 30616</name>
    <dbReference type="NCBI Taxonomy" id="1408157"/>
    <lineage>
        <taxon>Eukaryota</taxon>
        <taxon>Fungi</taxon>
        <taxon>Dikarya</taxon>
        <taxon>Ascomycota</taxon>
        <taxon>Pezizomycotina</taxon>
        <taxon>Sordariomycetes</taxon>
        <taxon>Sordariomycetidae</taxon>
        <taxon>Coniochaetales</taxon>
        <taxon>Coniochaetaceae</taxon>
        <taxon>Coniochaeta</taxon>
    </lineage>
</organism>
<dbReference type="GO" id="GO:0016705">
    <property type="term" value="F:oxidoreductase activity, acting on paired donors, with incorporation or reduction of molecular oxygen"/>
    <property type="evidence" value="ECO:0007669"/>
    <property type="project" value="InterPro"/>
</dbReference>